<evidence type="ECO:0000313" key="10">
    <source>
        <dbReference type="Proteomes" id="UP000825935"/>
    </source>
</evidence>
<feature type="transmembrane region" description="Helical" evidence="7">
    <location>
        <begin position="640"/>
        <end position="665"/>
    </location>
</feature>
<feature type="compositionally biased region" description="Acidic residues" evidence="6">
    <location>
        <begin position="50"/>
        <end position="65"/>
    </location>
</feature>
<feature type="transmembrane region" description="Helical" evidence="7">
    <location>
        <begin position="341"/>
        <end position="360"/>
    </location>
</feature>
<comment type="similarity">
    <text evidence="2">Belongs to the TMC family.</text>
</comment>
<keyword evidence="3 7" id="KW-0812">Transmembrane</keyword>
<feature type="transmembrane region" description="Helical" evidence="7">
    <location>
        <begin position="686"/>
        <end position="709"/>
    </location>
</feature>
<dbReference type="GO" id="GO:0005886">
    <property type="term" value="C:plasma membrane"/>
    <property type="evidence" value="ECO:0007669"/>
    <property type="project" value="InterPro"/>
</dbReference>
<dbReference type="EMBL" id="CM035421">
    <property type="protein sequence ID" value="KAH7388522.1"/>
    <property type="molecule type" value="Genomic_DNA"/>
</dbReference>
<dbReference type="OrthoDB" id="1936208at2759"/>
<gene>
    <name evidence="9" type="ORF">KP509_16G079800</name>
</gene>
<accession>A0A8T2T1V8</accession>
<feature type="transmembrane region" description="Helical" evidence="7">
    <location>
        <begin position="594"/>
        <end position="620"/>
    </location>
</feature>
<keyword evidence="4 7" id="KW-1133">Transmembrane helix</keyword>
<dbReference type="AlphaFoldDB" id="A0A8T2T1V8"/>
<reference evidence="9" key="1">
    <citation type="submission" date="2021-08" db="EMBL/GenBank/DDBJ databases">
        <title>WGS assembly of Ceratopteris richardii.</title>
        <authorList>
            <person name="Marchant D.B."/>
            <person name="Chen G."/>
            <person name="Jenkins J."/>
            <person name="Shu S."/>
            <person name="Leebens-Mack J."/>
            <person name="Grimwood J."/>
            <person name="Schmutz J."/>
            <person name="Soltis P."/>
            <person name="Soltis D."/>
            <person name="Chen Z.-H."/>
        </authorList>
    </citation>
    <scope>NUCLEOTIDE SEQUENCE</scope>
    <source>
        <strain evidence="9">Whitten #5841</strain>
        <tissue evidence="9">Leaf</tissue>
    </source>
</reference>
<feature type="transmembrane region" description="Helical" evidence="7">
    <location>
        <begin position="478"/>
        <end position="496"/>
    </location>
</feature>
<dbReference type="InterPro" id="IPR038900">
    <property type="entry name" value="TMC"/>
</dbReference>
<evidence type="ECO:0000313" key="9">
    <source>
        <dbReference type="EMBL" id="KAH7388522.1"/>
    </source>
</evidence>
<feature type="region of interest" description="Disordered" evidence="6">
    <location>
        <begin position="797"/>
        <end position="816"/>
    </location>
</feature>
<organism evidence="9 10">
    <name type="scientific">Ceratopteris richardii</name>
    <name type="common">Triangle waterfern</name>
    <dbReference type="NCBI Taxonomy" id="49495"/>
    <lineage>
        <taxon>Eukaryota</taxon>
        <taxon>Viridiplantae</taxon>
        <taxon>Streptophyta</taxon>
        <taxon>Embryophyta</taxon>
        <taxon>Tracheophyta</taxon>
        <taxon>Polypodiopsida</taxon>
        <taxon>Polypodiidae</taxon>
        <taxon>Polypodiales</taxon>
        <taxon>Pteridineae</taxon>
        <taxon>Pteridaceae</taxon>
        <taxon>Parkerioideae</taxon>
        <taxon>Ceratopteris</taxon>
    </lineage>
</organism>
<evidence type="ECO:0000256" key="7">
    <source>
        <dbReference type="SAM" id="Phobius"/>
    </source>
</evidence>
<dbReference type="OMA" id="QFFMTFF"/>
<feature type="compositionally biased region" description="Polar residues" evidence="6">
    <location>
        <begin position="85"/>
        <end position="107"/>
    </location>
</feature>
<feature type="transmembrane region" description="Helical" evidence="7">
    <location>
        <begin position="747"/>
        <end position="767"/>
    </location>
</feature>
<evidence type="ECO:0000256" key="3">
    <source>
        <dbReference type="ARBA" id="ARBA00022692"/>
    </source>
</evidence>
<evidence type="ECO:0000259" key="8">
    <source>
        <dbReference type="Pfam" id="PF07810"/>
    </source>
</evidence>
<keyword evidence="10" id="KW-1185">Reference proteome</keyword>
<dbReference type="PANTHER" id="PTHR23302">
    <property type="entry name" value="TRANSMEMBRANE CHANNEL-RELATED"/>
    <property type="match status" value="1"/>
</dbReference>
<keyword evidence="5 7" id="KW-0472">Membrane</keyword>
<feature type="region of interest" description="Disordered" evidence="6">
    <location>
        <begin position="48"/>
        <end position="165"/>
    </location>
</feature>
<feature type="transmembrane region" description="Helical" evidence="7">
    <location>
        <begin position="275"/>
        <end position="297"/>
    </location>
</feature>
<dbReference type="Pfam" id="PF07810">
    <property type="entry name" value="TMC"/>
    <property type="match status" value="1"/>
</dbReference>
<name>A0A8T2T1V8_CERRI</name>
<protein>
    <recommendedName>
        <fullName evidence="8">TMC domain-containing protein</fullName>
    </recommendedName>
</protein>
<dbReference type="InterPro" id="IPR012496">
    <property type="entry name" value="TMC_dom"/>
</dbReference>
<dbReference type="EMBL" id="CM035421">
    <property type="protein sequence ID" value="KAH7388523.1"/>
    <property type="molecule type" value="Genomic_DNA"/>
</dbReference>
<evidence type="ECO:0000256" key="4">
    <source>
        <dbReference type="ARBA" id="ARBA00022989"/>
    </source>
</evidence>
<evidence type="ECO:0000256" key="1">
    <source>
        <dbReference type="ARBA" id="ARBA00004141"/>
    </source>
</evidence>
<feature type="domain" description="TMC" evidence="8">
    <location>
        <begin position="585"/>
        <end position="684"/>
    </location>
</feature>
<comment type="caution">
    <text evidence="9">The sequence shown here is derived from an EMBL/GenBank/DDBJ whole genome shotgun (WGS) entry which is preliminary data.</text>
</comment>
<feature type="transmembrane region" description="Helical" evidence="7">
    <location>
        <begin position="438"/>
        <end position="458"/>
    </location>
</feature>
<evidence type="ECO:0000256" key="5">
    <source>
        <dbReference type="ARBA" id="ARBA00023136"/>
    </source>
</evidence>
<dbReference type="PANTHER" id="PTHR23302:SF24">
    <property type="entry name" value="TMC DOMAIN-CONTAINING PROTEIN"/>
    <property type="match status" value="1"/>
</dbReference>
<dbReference type="Proteomes" id="UP000825935">
    <property type="component" value="Chromosome 16"/>
</dbReference>
<evidence type="ECO:0000256" key="2">
    <source>
        <dbReference type="ARBA" id="ARBA00006510"/>
    </source>
</evidence>
<evidence type="ECO:0000256" key="6">
    <source>
        <dbReference type="SAM" id="MobiDB-lite"/>
    </source>
</evidence>
<sequence length="816" mass="91163">MSRGHLSKHPSAFDIAGSSISISPVMQNYSHNRPMMAQVPASPASLLLSSDEEDDGDDDDDDDDANNQHQFSTFGMPDYGRTANHYRNLNANSNSGLNRNTNTSTDLQDPLSMAPPFPTYRAGRNSNNSAYPQWNRMDRTRRKSTPSKQVGKEAIAAVQSPMPSSSQQEHEQFLEERRAAAVVHYLATDDKDMEALYKRRVQVEYAIGRAKERVAQLSLKSPSKKHHKKGCMANIMRRIQILKDNPFWSLWGEELKEIEGNFGSAVVLTFAFLRWVFLLNVGLSILWISAIVIPFFLSPPSSFQWTGIKQYFQANGLEKTWILLGGYFYKSEQTGWYRADYMYPCTIAAMYLTSLIAILAKIAKRIMGSGDSALVYTPDTFPYATVVFTAWDFRISSLEAATKLRRGIRMQLREMLADSMLIVKTPKATNNYEYYKRYAVLGLLWPMVMAGTITGVYYLVSKSDLINTKLKTAYAQPALMTILVSIIGPFLVRILVKLEDWKPSTAEKVVIIKLFFLRATNLTTFLYRLYVLLHNGYLSTQGLLSDPCLANSKCSHEGFLCCNTASDGEWSTCLRQPIGYCASKCMENEVGKQILKLIITSTVINCILDIGMGLIFKFLLNEEQELSIPDFAIDVVYIQVLVWTGSHFSPLASTTGVLCFLLTFYSKKITLKTCTSTQKLYSASRTSVMTYGVLLVALVLCIFPEAVFVTSQSSGICGPIGEGQSMYDTVANYIGRAGYPLSAVLEWLGSPVILGAIIILLVFGVVLQRAKLVQSNQVLEMRIKEHALDHVIVPSASRRHPHDGGNEAFDFGQTGR</sequence>
<comment type="subcellular location">
    <subcellularLocation>
        <location evidence="1">Membrane</location>
        <topology evidence="1">Multi-pass membrane protein</topology>
    </subcellularLocation>
</comment>
<proteinExistence type="inferred from homology"/>